<accession>A0ABT1RJY8</accession>
<dbReference type="RefSeq" id="WP_256130663.1">
    <property type="nucleotide sequence ID" value="NZ_JANFXK010000001.1"/>
</dbReference>
<keyword evidence="3" id="KW-1185">Reference proteome</keyword>
<evidence type="ECO:0000259" key="1">
    <source>
        <dbReference type="Pfam" id="PF26226"/>
    </source>
</evidence>
<protein>
    <recommendedName>
        <fullName evidence="1">DUF8052 domain-containing protein</fullName>
    </recommendedName>
</protein>
<feature type="domain" description="DUF8052" evidence="1">
    <location>
        <begin position="3"/>
        <end position="161"/>
    </location>
</feature>
<evidence type="ECO:0000313" key="2">
    <source>
        <dbReference type="EMBL" id="MCQ4635479.1"/>
    </source>
</evidence>
<proteinExistence type="predicted"/>
<dbReference type="InterPro" id="IPR058365">
    <property type="entry name" value="DUF8052"/>
</dbReference>
<comment type="caution">
    <text evidence="2">The sequence shown here is derived from an EMBL/GenBank/DDBJ whole genome shotgun (WGS) entry which is preliminary data.</text>
</comment>
<dbReference type="Pfam" id="PF26226">
    <property type="entry name" value="DUF8052"/>
    <property type="match status" value="1"/>
</dbReference>
<organism evidence="2 3">
    <name type="scientific">Anaerovorax odorimutans</name>
    <dbReference type="NCBI Taxonomy" id="109327"/>
    <lineage>
        <taxon>Bacteria</taxon>
        <taxon>Bacillati</taxon>
        <taxon>Bacillota</taxon>
        <taxon>Clostridia</taxon>
        <taxon>Peptostreptococcales</taxon>
        <taxon>Anaerovoracaceae</taxon>
        <taxon>Anaerovorax</taxon>
    </lineage>
</organism>
<dbReference type="EMBL" id="JANFXK010000001">
    <property type="protein sequence ID" value="MCQ4635479.1"/>
    <property type="molecule type" value="Genomic_DNA"/>
</dbReference>
<gene>
    <name evidence="2" type="ORF">NE619_01945</name>
</gene>
<reference evidence="2 3" key="1">
    <citation type="submission" date="2022-06" db="EMBL/GenBank/DDBJ databases">
        <title>Isolation of gut microbiota from human fecal samples.</title>
        <authorList>
            <person name="Pamer E.G."/>
            <person name="Barat B."/>
            <person name="Waligurski E."/>
            <person name="Medina S."/>
            <person name="Paddock L."/>
            <person name="Mostad J."/>
        </authorList>
    </citation>
    <scope>NUCLEOTIDE SEQUENCE [LARGE SCALE GENOMIC DNA]</scope>
    <source>
        <strain evidence="2 3">SL.3.17</strain>
    </source>
</reference>
<sequence>MEKKQYLELIRKRLSANFEIEAPAIDEGEEFLMIARYHQISGRLFLTKKDIIDKYETFETCYMKEILQPTLSDIEAFFSWLTKKAEKIQPGKDHFYTDITGILVSDHMPDGTAGLLRGLNFQKSFLLFFRGYLKIRLICVDLGDGNVYTNKLGKEIKRVYQWQNA</sequence>
<evidence type="ECO:0000313" key="3">
    <source>
        <dbReference type="Proteomes" id="UP001524502"/>
    </source>
</evidence>
<dbReference type="Proteomes" id="UP001524502">
    <property type="component" value="Unassembled WGS sequence"/>
</dbReference>
<name>A0ABT1RJY8_9FIRM</name>